<comment type="caution">
    <text evidence="7">The sequence shown here is derived from an EMBL/GenBank/DDBJ whole genome shotgun (WGS) entry which is preliminary data.</text>
</comment>
<dbReference type="EMBL" id="VSRR010014494">
    <property type="protein sequence ID" value="MPC57082.1"/>
    <property type="molecule type" value="Genomic_DNA"/>
</dbReference>
<dbReference type="SUPFAM" id="SSF54928">
    <property type="entry name" value="RNA-binding domain, RBD"/>
    <property type="match status" value="1"/>
</dbReference>
<feature type="domain" description="RRM" evidence="6">
    <location>
        <begin position="37"/>
        <end position="88"/>
    </location>
</feature>
<proteinExistence type="inferred from homology"/>
<dbReference type="InterPro" id="IPR034393">
    <property type="entry name" value="TatSF1-like"/>
</dbReference>
<dbReference type="GO" id="GO:0003723">
    <property type="term" value="F:RNA binding"/>
    <property type="evidence" value="ECO:0007669"/>
    <property type="project" value="UniProtKB-KW"/>
</dbReference>
<name>A0A5B7GDR2_PORTR</name>
<keyword evidence="5" id="KW-0508">mRNA splicing</keyword>
<evidence type="ECO:0000313" key="8">
    <source>
        <dbReference type="Proteomes" id="UP000324222"/>
    </source>
</evidence>
<organism evidence="7 8">
    <name type="scientific">Portunus trituberculatus</name>
    <name type="common">Swimming crab</name>
    <name type="synonym">Neptunus trituberculatus</name>
    <dbReference type="NCBI Taxonomy" id="210409"/>
    <lineage>
        <taxon>Eukaryota</taxon>
        <taxon>Metazoa</taxon>
        <taxon>Ecdysozoa</taxon>
        <taxon>Arthropoda</taxon>
        <taxon>Crustacea</taxon>
        <taxon>Multicrustacea</taxon>
        <taxon>Malacostraca</taxon>
        <taxon>Eumalacostraca</taxon>
        <taxon>Eucarida</taxon>
        <taxon>Decapoda</taxon>
        <taxon>Pleocyemata</taxon>
        <taxon>Brachyura</taxon>
        <taxon>Eubrachyura</taxon>
        <taxon>Portunoidea</taxon>
        <taxon>Portunidae</taxon>
        <taxon>Portuninae</taxon>
        <taxon>Portunus</taxon>
    </lineage>
</organism>
<dbReference type="FunFam" id="3.30.70.330:FF:000105">
    <property type="entry name" value="HIV Tat-specific factor 1 homolog"/>
    <property type="match status" value="1"/>
</dbReference>
<dbReference type="InterPro" id="IPR035979">
    <property type="entry name" value="RBD_domain_sf"/>
</dbReference>
<dbReference type="AlphaFoldDB" id="A0A5B7GDR2"/>
<keyword evidence="8" id="KW-1185">Reference proteome</keyword>
<evidence type="ECO:0000256" key="4">
    <source>
        <dbReference type="ARBA" id="ARBA00022884"/>
    </source>
</evidence>
<protein>
    <submittedName>
        <fullName evidence="7">HIV Tat-specific factor 1</fullName>
    </submittedName>
</protein>
<dbReference type="GO" id="GO:0005686">
    <property type="term" value="C:U2 snRNP"/>
    <property type="evidence" value="ECO:0007669"/>
    <property type="project" value="TreeGrafter"/>
</dbReference>
<dbReference type="Proteomes" id="UP000324222">
    <property type="component" value="Unassembled WGS sequence"/>
</dbReference>
<accession>A0A5B7GDR2</accession>
<evidence type="ECO:0000256" key="1">
    <source>
        <dbReference type="ARBA" id="ARBA00007747"/>
    </source>
</evidence>
<keyword evidence="3" id="KW-0677">Repeat</keyword>
<dbReference type="InterPro" id="IPR000504">
    <property type="entry name" value="RRM_dom"/>
</dbReference>
<evidence type="ECO:0000256" key="2">
    <source>
        <dbReference type="ARBA" id="ARBA00022664"/>
    </source>
</evidence>
<dbReference type="Pfam" id="PF00076">
    <property type="entry name" value="RRM_1"/>
    <property type="match status" value="1"/>
</dbReference>
<dbReference type="OrthoDB" id="10258585at2759"/>
<evidence type="ECO:0000313" key="7">
    <source>
        <dbReference type="EMBL" id="MPC57082.1"/>
    </source>
</evidence>
<evidence type="ECO:0000256" key="5">
    <source>
        <dbReference type="ARBA" id="ARBA00023187"/>
    </source>
</evidence>
<keyword evidence="2" id="KW-0507">mRNA processing</keyword>
<evidence type="ECO:0000259" key="6">
    <source>
        <dbReference type="Pfam" id="PF00076"/>
    </source>
</evidence>
<dbReference type="GO" id="GO:0005684">
    <property type="term" value="C:U2-type spliceosomal complex"/>
    <property type="evidence" value="ECO:0007669"/>
    <property type="project" value="TreeGrafter"/>
</dbReference>
<dbReference type="InterPro" id="IPR012677">
    <property type="entry name" value="Nucleotide-bd_a/b_plait_sf"/>
</dbReference>
<dbReference type="GO" id="GO:0000398">
    <property type="term" value="P:mRNA splicing, via spliceosome"/>
    <property type="evidence" value="ECO:0007669"/>
    <property type="project" value="UniProtKB-ARBA"/>
</dbReference>
<gene>
    <name evidence="7" type="primary">HTATSF1</name>
    <name evidence="7" type="ORF">E2C01_051056</name>
</gene>
<comment type="similarity">
    <text evidence="1">Belongs to the HTATSF1 family.</text>
</comment>
<dbReference type="Gene3D" id="3.30.70.330">
    <property type="match status" value="1"/>
</dbReference>
<evidence type="ECO:0000256" key="3">
    <source>
        <dbReference type="ARBA" id="ARBA00022737"/>
    </source>
</evidence>
<sequence>MRGQRKKWENTIVIRNVFDPKEFEVAMDKILDHKEAMRSQASNFGKIKKLELFDLHPEGVVQVTFEEVESADMCVATLHKRMYAGRTLYVTTWDGKEKFKIEETAAEREERIKKWNEFLETEATSSK</sequence>
<dbReference type="PANTHER" id="PTHR15608">
    <property type="entry name" value="SPLICING FACTOR U2AF-ASSOCIATED PROTEIN 2"/>
    <property type="match status" value="1"/>
</dbReference>
<dbReference type="PANTHER" id="PTHR15608:SF0">
    <property type="entry name" value="HIV TAT-SPECIFIC FACTOR 1"/>
    <property type="match status" value="1"/>
</dbReference>
<reference evidence="7 8" key="1">
    <citation type="submission" date="2019-05" db="EMBL/GenBank/DDBJ databases">
        <title>Another draft genome of Portunus trituberculatus and its Hox gene families provides insights of decapod evolution.</title>
        <authorList>
            <person name="Jeong J.-H."/>
            <person name="Song I."/>
            <person name="Kim S."/>
            <person name="Choi T."/>
            <person name="Kim D."/>
            <person name="Ryu S."/>
            <person name="Kim W."/>
        </authorList>
    </citation>
    <scope>NUCLEOTIDE SEQUENCE [LARGE SCALE GENOMIC DNA]</scope>
    <source>
        <tissue evidence="7">Muscle</tissue>
    </source>
</reference>
<keyword evidence="4" id="KW-0694">RNA-binding</keyword>